<organism evidence="1 2">
    <name type="scientific">Occultella aeris</name>
    <dbReference type="NCBI Taxonomy" id="2761496"/>
    <lineage>
        <taxon>Bacteria</taxon>
        <taxon>Bacillati</taxon>
        <taxon>Actinomycetota</taxon>
        <taxon>Actinomycetes</taxon>
        <taxon>Micrococcales</taxon>
        <taxon>Ruaniaceae</taxon>
        <taxon>Occultella</taxon>
    </lineage>
</organism>
<name>A0A7M4DGC4_9MICO</name>
<protein>
    <recommendedName>
        <fullName evidence="3">DUF1269 domain-containing protein</fullName>
    </recommendedName>
</protein>
<evidence type="ECO:0008006" key="3">
    <source>
        <dbReference type="Google" id="ProtNLM"/>
    </source>
</evidence>
<dbReference type="AlphaFoldDB" id="A0A7M4DGC4"/>
<reference evidence="1 2" key="1">
    <citation type="submission" date="2019-11" db="EMBL/GenBank/DDBJ databases">
        <authorList>
            <person name="Criscuolo A."/>
        </authorList>
    </citation>
    <scope>NUCLEOTIDE SEQUENCE [LARGE SCALE GENOMIC DNA]</scope>
    <source>
        <strain evidence="1">CIP111667</strain>
    </source>
</reference>
<proteinExistence type="predicted"/>
<gene>
    <name evidence="1" type="ORF">HALOF300_01171</name>
</gene>
<accession>A0A7M4DGC4</accession>
<dbReference type="RefSeq" id="WP_156740003.1">
    <property type="nucleotide sequence ID" value="NZ_CACRYJ010000017.1"/>
</dbReference>
<comment type="caution">
    <text evidence="1">The sequence shown here is derived from an EMBL/GenBank/DDBJ whole genome shotgun (WGS) entry which is preliminary data.</text>
</comment>
<evidence type="ECO:0000313" key="2">
    <source>
        <dbReference type="Proteomes" id="UP000419743"/>
    </source>
</evidence>
<keyword evidence="2" id="KW-1185">Reference proteome</keyword>
<dbReference type="EMBL" id="CACRYJ010000017">
    <property type="protein sequence ID" value="VZO35967.1"/>
    <property type="molecule type" value="Genomic_DNA"/>
</dbReference>
<evidence type="ECO:0000313" key="1">
    <source>
        <dbReference type="EMBL" id="VZO35967.1"/>
    </source>
</evidence>
<dbReference type="Proteomes" id="UP000419743">
    <property type="component" value="Unassembled WGS sequence"/>
</dbReference>
<sequence length="155" mass="16468">MKPRVQLLAYRFGIRTPFEGQVIGALERLEADGAVRVIDVLLVGRDADSGEIFGTAAHGGPGGGNLARLLTFRLDPAERRRASRGVPADLLDGLGTTLDAGEVVIAVLVEQVWARHLEDSVAHLGGTVLPSSIVERTALADLTPELLDLAARRTD</sequence>